<gene>
    <name evidence="2" type="ORF">DdX_15001</name>
</gene>
<name>A0AAD4MQ68_9BILA</name>
<evidence type="ECO:0000313" key="3">
    <source>
        <dbReference type="Proteomes" id="UP001201812"/>
    </source>
</evidence>
<dbReference type="Proteomes" id="UP001201812">
    <property type="component" value="Unassembled WGS sequence"/>
</dbReference>
<sequence length="99" mass="11496">MCSVSIQFYVETVWRERKISHRKRRPTAKHSTRREPSLKDGGWLASFWPVLCCGSALAMTNLSFSPHSLYIKLDRDTADQFFGDYRNISPISCIFLPLR</sequence>
<feature type="compositionally biased region" description="Basic residues" evidence="1">
    <location>
        <begin position="19"/>
        <end position="32"/>
    </location>
</feature>
<feature type="region of interest" description="Disordered" evidence="1">
    <location>
        <begin position="19"/>
        <end position="38"/>
    </location>
</feature>
<accession>A0AAD4MQ68</accession>
<dbReference type="AlphaFoldDB" id="A0AAD4MQ68"/>
<dbReference type="EMBL" id="JAKKPZ010000085">
    <property type="protein sequence ID" value="KAI1703266.1"/>
    <property type="molecule type" value="Genomic_DNA"/>
</dbReference>
<evidence type="ECO:0000313" key="2">
    <source>
        <dbReference type="EMBL" id="KAI1703266.1"/>
    </source>
</evidence>
<comment type="caution">
    <text evidence="2">The sequence shown here is derived from an EMBL/GenBank/DDBJ whole genome shotgun (WGS) entry which is preliminary data.</text>
</comment>
<keyword evidence="3" id="KW-1185">Reference proteome</keyword>
<reference evidence="2" key="1">
    <citation type="submission" date="2022-01" db="EMBL/GenBank/DDBJ databases">
        <title>Genome Sequence Resource for Two Populations of Ditylenchus destructor, the Migratory Endoparasitic Phytonematode.</title>
        <authorList>
            <person name="Zhang H."/>
            <person name="Lin R."/>
            <person name="Xie B."/>
        </authorList>
    </citation>
    <scope>NUCLEOTIDE SEQUENCE</scope>
    <source>
        <strain evidence="2">BazhouSP</strain>
    </source>
</reference>
<proteinExistence type="predicted"/>
<organism evidence="2 3">
    <name type="scientific">Ditylenchus destructor</name>
    <dbReference type="NCBI Taxonomy" id="166010"/>
    <lineage>
        <taxon>Eukaryota</taxon>
        <taxon>Metazoa</taxon>
        <taxon>Ecdysozoa</taxon>
        <taxon>Nematoda</taxon>
        <taxon>Chromadorea</taxon>
        <taxon>Rhabditida</taxon>
        <taxon>Tylenchina</taxon>
        <taxon>Tylenchomorpha</taxon>
        <taxon>Sphaerularioidea</taxon>
        <taxon>Anguinidae</taxon>
        <taxon>Anguininae</taxon>
        <taxon>Ditylenchus</taxon>
    </lineage>
</organism>
<protein>
    <submittedName>
        <fullName evidence="2">Uncharacterized protein</fullName>
    </submittedName>
</protein>
<evidence type="ECO:0000256" key="1">
    <source>
        <dbReference type="SAM" id="MobiDB-lite"/>
    </source>
</evidence>